<dbReference type="EMBL" id="KN822134">
    <property type="protein sequence ID" value="KIM55484.1"/>
    <property type="molecule type" value="Genomic_DNA"/>
</dbReference>
<protein>
    <submittedName>
        <fullName evidence="1">Uncharacterized protein</fullName>
    </submittedName>
</protein>
<sequence>MHGPSTITTAQLEGVEVMKQLSHTVKGISKAFTSSGITITTNDIFQQAVAMLKFHEDDISIDDYLEFTEYLTMLENRQQATIFTGLGLMAHKHWLKKWLAEMAKKSA</sequence>
<dbReference type="Proteomes" id="UP000053989">
    <property type="component" value="Unassembled WGS sequence"/>
</dbReference>
<evidence type="ECO:0000313" key="2">
    <source>
        <dbReference type="Proteomes" id="UP000053989"/>
    </source>
</evidence>
<name>A0A0C3DGJ5_9AGAM</name>
<reference evidence="1 2" key="1">
    <citation type="submission" date="2014-04" db="EMBL/GenBank/DDBJ databases">
        <authorList>
            <consortium name="DOE Joint Genome Institute"/>
            <person name="Kuo A."/>
            <person name="Kohler A."/>
            <person name="Nagy L.G."/>
            <person name="Floudas D."/>
            <person name="Copeland A."/>
            <person name="Barry K.W."/>
            <person name="Cichocki N."/>
            <person name="Veneault-Fourrey C."/>
            <person name="LaButti K."/>
            <person name="Lindquist E.A."/>
            <person name="Lipzen A."/>
            <person name="Lundell T."/>
            <person name="Morin E."/>
            <person name="Murat C."/>
            <person name="Sun H."/>
            <person name="Tunlid A."/>
            <person name="Henrissat B."/>
            <person name="Grigoriev I.V."/>
            <person name="Hibbett D.S."/>
            <person name="Martin F."/>
            <person name="Nordberg H.P."/>
            <person name="Cantor M.N."/>
            <person name="Hua S.X."/>
        </authorList>
    </citation>
    <scope>NUCLEOTIDE SEQUENCE [LARGE SCALE GENOMIC DNA]</scope>
    <source>
        <strain evidence="1 2">Foug A</strain>
    </source>
</reference>
<keyword evidence="2" id="KW-1185">Reference proteome</keyword>
<dbReference type="InParanoid" id="A0A0C3DGJ5"/>
<evidence type="ECO:0000313" key="1">
    <source>
        <dbReference type="EMBL" id="KIM55484.1"/>
    </source>
</evidence>
<accession>A0A0C3DGJ5</accession>
<gene>
    <name evidence="1" type="ORF">SCLCIDRAFT_30347</name>
</gene>
<dbReference type="HOGENOM" id="CLU_2211492_0_0_1"/>
<reference evidence="2" key="2">
    <citation type="submission" date="2015-01" db="EMBL/GenBank/DDBJ databases">
        <title>Evolutionary Origins and Diversification of the Mycorrhizal Mutualists.</title>
        <authorList>
            <consortium name="DOE Joint Genome Institute"/>
            <consortium name="Mycorrhizal Genomics Consortium"/>
            <person name="Kohler A."/>
            <person name="Kuo A."/>
            <person name="Nagy L.G."/>
            <person name="Floudas D."/>
            <person name="Copeland A."/>
            <person name="Barry K.W."/>
            <person name="Cichocki N."/>
            <person name="Veneault-Fourrey C."/>
            <person name="LaButti K."/>
            <person name="Lindquist E.A."/>
            <person name="Lipzen A."/>
            <person name="Lundell T."/>
            <person name="Morin E."/>
            <person name="Murat C."/>
            <person name="Riley R."/>
            <person name="Ohm R."/>
            <person name="Sun H."/>
            <person name="Tunlid A."/>
            <person name="Henrissat B."/>
            <person name="Grigoriev I.V."/>
            <person name="Hibbett D.S."/>
            <person name="Martin F."/>
        </authorList>
    </citation>
    <scope>NUCLEOTIDE SEQUENCE [LARGE SCALE GENOMIC DNA]</scope>
    <source>
        <strain evidence="2">Foug A</strain>
    </source>
</reference>
<proteinExistence type="predicted"/>
<organism evidence="1 2">
    <name type="scientific">Scleroderma citrinum Foug A</name>
    <dbReference type="NCBI Taxonomy" id="1036808"/>
    <lineage>
        <taxon>Eukaryota</taxon>
        <taxon>Fungi</taxon>
        <taxon>Dikarya</taxon>
        <taxon>Basidiomycota</taxon>
        <taxon>Agaricomycotina</taxon>
        <taxon>Agaricomycetes</taxon>
        <taxon>Agaricomycetidae</taxon>
        <taxon>Boletales</taxon>
        <taxon>Sclerodermatineae</taxon>
        <taxon>Sclerodermataceae</taxon>
        <taxon>Scleroderma</taxon>
    </lineage>
</organism>
<dbReference type="AlphaFoldDB" id="A0A0C3DGJ5"/>